<dbReference type="GO" id="GO:0001181">
    <property type="term" value="F:RNA polymerase I general transcription initiation factor activity"/>
    <property type="evidence" value="ECO:0007669"/>
    <property type="project" value="InterPro"/>
</dbReference>
<evidence type="ECO:0000313" key="3">
    <source>
        <dbReference type="Proteomes" id="UP000799536"/>
    </source>
</evidence>
<feature type="compositionally biased region" description="Polar residues" evidence="1">
    <location>
        <begin position="10"/>
        <end position="20"/>
    </location>
</feature>
<dbReference type="InterPro" id="IPR053029">
    <property type="entry name" value="RNA_pol_I-specific_init_factor"/>
</dbReference>
<dbReference type="AlphaFoldDB" id="A0A9P4MT03"/>
<gene>
    <name evidence="2" type="ORF">GQ43DRAFT_371203</name>
</gene>
<evidence type="ECO:0000256" key="1">
    <source>
        <dbReference type="SAM" id="MobiDB-lite"/>
    </source>
</evidence>
<organism evidence="2 3">
    <name type="scientific">Delitschia confertaspora ATCC 74209</name>
    <dbReference type="NCBI Taxonomy" id="1513339"/>
    <lineage>
        <taxon>Eukaryota</taxon>
        <taxon>Fungi</taxon>
        <taxon>Dikarya</taxon>
        <taxon>Ascomycota</taxon>
        <taxon>Pezizomycotina</taxon>
        <taxon>Dothideomycetes</taxon>
        <taxon>Pleosporomycetidae</taxon>
        <taxon>Pleosporales</taxon>
        <taxon>Delitschiaceae</taxon>
        <taxon>Delitschia</taxon>
    </lineage>
</organism>
<reference evidence="2" key="1">
    <citation type="journal article" date="2020" name="Stud. Mycol.">
        <title>101 Dothideomycetes genomes: a test case for predicting lifestyles and emergence of pathogens.</title>
        <authorList>
            <person name="Haridas S."/>
            <person name="Albert R."/>
            <person name="Binder M."/>
            <person name="Bloem J."/>
            <person name="Labutti K."/>
            <person name="Salamov A."/>
            <person name="Andreopoulos B."/>
            <person name="Baker S."/>
            <person name="Barry K."/>
            <person name="Bills G."/>
            <person name="Bluhm B."/>
            <person name="Cannon C."/>
            <person name="Castanera R."/>
            <person name="Culley D."/>
            <person name="Daum C."/>
            <person name="Ezra D."/>
            <person name="Gonzalez J."/>
            <person name="Henrissat B."/>
            <person name="Kuo A."/>
            <person name="Liang C."/>
            <person name="Lipzen A."/>
            <person name="Lutzoni F."/>
            <person name="Magnuson J."/>
            <person name="Mondo S."/>
            <person name="Nolan M."/>
            <person name="Ohm R."/>
            <person name="Pangilinan J."/>
            <person name="Park H.-J."/>
            <person name="Ramirez L."/>
            <person name="Alfaro M."/>
            <person name="Sun H."/>
            <person name="Tritt A."/>
            <person name="Yoshinaga Y."/>
            <person name="Zwiers L.-H."/>
            <person name="Turgeon B."/>
            <person name="Goodwin S."/>
            <person name="Spatafora J."/>
            <person name="Crous P."/>
            <person name="Grigoriev I."/>
        </authorList>
    </citation>
    <scope>NUCLEOTIDE SEQUENCE</scope>
    <source>
        <strain evidence="2">ATCC 74209</strain>
    </source>
</reference>
<sequence>MQYFAAPLQAGQQTTPSLRASQYKRLRKRKRDEDNEEEEEPPNNYSDSPVLSPNTQLGSSFAGADASQHRVAGLLSEDELEVTAPPFPHAPARTRKDNFKYSELQQELAGLDPPLYAVHVQSKSQPLDRQSEQPALRQTHLQILTTILHHCLLQGDYHRAGRAWGMMLRTQVAGRPIDLRSHSRWGIGAELLLHRNTHSRNTRTFQNETGNQPSSYGEDLFTPEGFEKARFYYERLIVQYPNRKQHPNSIDELTFYPAMFSLWIYEVCERSKHAQKEIRNVELQQAREISARLDQLITSPPFDKRAELLQLRGMLCLWEADLIEGATKKDYDSWDKSEAQQGDAVPDMMKTGCYVGSRAELQKAHVYFVRARENGSNTSKAIRDTDARIRELTKKIEGLGG</sequence>
<accession>A0A9P4MT03</accession>
<dbReference type="GO" id="GO:0017025">
    <property type="term" value="F:TBP-class protein binding"/>
    <property type="evidence" value="ECO:0007669"/>
    <property type="project" value="TreeGrafter"/>
</dbReference>
<dbReference type="PANTHER" id="PTHR28244">
    <property type="entry name" value="RNA POLYMERASE I-SPECIFIC TRANSCRIPTION INITIATION FACTOR RRN11"/>
    <property type="match status" value="1"/>
</dbReference>
<dbReference type="GO" id="GO:0070860">
    <property type="term" value="C:RNA polymerase I core factor complex"/>
    <property type="evidence" value="ECO:0007669"/>
    <property type="project" value="TreeGrafter"/>
</dbReference>
<dbReference type="InterPro" id="IPR007224">
    <property type="entry name" value="TIF_Rrn11"/>
</dbReference>
<dbReference type="EMBL" id="ML993971">
    <property type="protein sequence ID" value="KAF2201562.1"/>
    <property type="molecule type" value="Genomic_DNA"/>
</dbReference>
<keyword evidence="3" id="KW-1185">Reference proteome</keyword>
<evidence type="ECO:0000313" key="2">
    <source>
        <dbReference type="EMBL" id="KAF2201562.1"/>
    </source>
</evidence>
<comment type="caution">
    <text evidence="2">The sequence shown here is derived from an EMBL/GenBank/DDBJ whole genome shotgun (WGS) entry which is preliminary data.</text>
</comment>
<dbReference type="GO" id="GO:0042790">
    <property type="term" value="P:nucleolar large rRNA transcription by RNA polymerase I"/>
    <property type="evidence" value="ECO:0007669"/>
    <property type="project" value="TreeGrafter"/>
</dbReference>
<dbReference type="Pfam" id="PF04090">
    <property type="entry name" value="Rrn11"/>
    <property type="match status" value="1"/>
</dbReference>
<protein>
    <submittedName>
        <fullName evidence="2">Uncharacterized protein</fullName>
    </submittedName>
</protein>
<dbReference type="OrthoDB" id="2159786at2759"/>
<feature type="compositionally biased region" description="Polar residues" evidence="1">
    <location>
        <begin position="45"/>
        <end position="59"/>
    </location>
</feature>
<dbReference type="GO" id="GO:0001164">
    <property type="term" value="F:RNA polymerase I core promoter sequence-specific DNA binding"/>
    <property type="evidence" value="ECO:0007669"/>
    <property type="project" value="InterPro"/>
</dbReference>
<proteinExistence type="predicted"/>
<dbReference type="Proteomes" id="UP000799536">
    <property type="component" value="Unassembled WGS sequence"/>
</dbReference>
<dbReference type="PANTHER" id="PTHR28244:SF1">
    <property type="entry name" value="RNA POLYMERASE I-SPECIFIC TRANSCRIPTION INITIATION FACTOR RRN11"/>
    <property type="match status" value="1"/>
</dbReference>
<feature type="region of interest" description="Disordered" evidence="1">
    <location>
        <begin position="1"/>
        <end position="65"/>
    </location>
</feature>
<name>A0A9P4MT03_9PLEO</name>